<evidence type="ECO:0000256" key="8">
    <source>
        <dbReference type="HAMAP-Rule" id="MF_01302"/>
    </source>
</evidence>
<sequence length="135" mass="15079">MNISDPISDMLTRVRNAIAVRHASVALPSSQIKIAIATILREEGYIQDFEVTESGKRKTLRLWLKYTGERRNRQPAISGLQRVSRPGRRVYTSKDSIPWVLSGMGVAILSTPKGVITGQQARRLNVGGEVLCYVW</sequence>
<comment type="subunit">
    <text evidence="7 8">Part of the 30S ribosomal subunit. Contacts proteins S5 and S12.</text>
</comment>
<evidence type="ECO:0000256" key="1">
    <source>
        <dbReference type="ARBA" id="ARBA00006471"/>
    </source>
</evidence>
<dbReference type="GO" id="GO:1990904">
    <property type="term" value="C:ribonucleoprotein complex"/>
    <property type="evidence" value="ECO:0007669"/>
    <property type="project" value="UniProtKB-KW"/>
</dbReference>
<dbReference type="FunFam" id="3.30.1370.30:FF:000002">
    <property type="entry name" value="30S ribosomal protein S8"/>
    <property type="match status" value="1"/>
</dbReference>
<dbReference type="NCBIfam" id="NF001109">
    <property type="entry name" value="PRK00136.1"/>
    <property type="match status" value="1"/>
</dbReference>
<dbReference type="InterPro" id="IPR000630">
    <property type="entry name" value="Ribosomal_uS8"/>
</dbReference>
<name>A0A0H4T5L1_9CHLR</name>
<dbReference type="HAMAP" id="MF_01302_B">
    <property type="entry name" value="Ribosomal_uS8_B"/>
    <property type="match status" value="1"/>
</dbReference>
<dbReference type="FunFam" id="3.30.1490.10:FF:000001">
    <property type="entry name" value="30S ribosomal protein S8"/>
    <property type="match status" value="1"/>
</dbReference>
<dbReference type="PROSITE" id="PS00053">
    <property type="entry name" value="RIBOSOMAL_S8"/>
    <property type="match status" value="1"/>
</dbReference>
<dbReference type="Pfam" id="PF00410">
    <property type="entry name" value="Ribosomal_S8"/>
    <property type="match status" value="1"/>
</dbReference>
<comment type="function">
    <text evidence="8">One of the primary rRNA binding proteins, it binds directly to 16S rRNA central domain where it helps coordinate assembly of the platform of the 30S subunit.</text>
</comment>
<dbReference type="GO" id="GO:0005840">
    <property type="term" value="C:ribosome"/>
    <property type="evidence" value="ECO:0007669"/>
    <property type="project" value="UniProtKB-KW"/>
</dbReference>
<evidence type="ECO:0000313" key="10">
    <source>
        <dbReference type="EMBL" id="AKQ02025.1"/>
    </source>
</evidence>
<protein>
    <recommendedName>
        <fullName evidence="6 8">Small ribosomal subunit protein uS8</fullName>
    </recommendedName>
</protein>
<evidence type="ECO:0000256" key="2">
    <source>
        <dbReference type="ARBA" id="ARBA00022730"/>
    </source>
</evidence>
<dbReference type="GO" id="GO:0005737">
    <property type="term" value="C:cytoplasm"/>
    <property type="evidence" value="ECO:0007669"/>
    <property type="project" value="UniProtKB-ARBA"/>
</dbReference>
<evidence type="ECO:0000256" key="5">
    <source>
        <dbReference type="ARBA" id="ARBA00023274"/>
    </source>
</evidence>
<keyword evidence="3 8" id="KW-0694">RNA-binding</keyword>
<evidence type="ECO:0000256" key="9">
    <source>
        <dbReference type="RuleBase" id="RU003660"/>
    </source>
</evidence>
<keyword evidence="5 8" id="KW-0687">Ribonucleoprotein</keyword>
<evidence type="ECO:0000256" key="7">
    <source>
        <dbReference type="ARBA" id="ARBA00046740"/>
    </source>
</evidence>
<evidence type="ECO:0000256" key="3">
    <source>
        <dbReference type="ARBA" id="ARBA00022884"/>
    </source>
</evidence>
<evidence type="ECO:0000256" key="4">
    <source>
        <dbReference type="ARBA" id="ARBA00022980"/>
    </source>
</evidence>
<dbReference type="PANTHER" id="PTHR11758">
    <property type="entry name" value="40S RIBOSOMAL PROTEIN S15A"/>
    <property type="match status" value="1"/>
</dbReference>
<dbReference type="Gene3D" id="3.30.1370.30">
    <property type="match status" value="1"/>
</dbReference>
<organism evidence="10">
    <name type="scientific">uncultured Chloroflexi bacterium Rifle_16ft_4_minimus_3189</name>
    <dbReference type="NCBI Taxonomy" id="1665068"/>
    <lineage>
        <taxon>Bacteria</taxon>
        <taxon>Bacillati</taxon>
        <taxon>Chloroflexota</taxon>
        <taxon>environmental samples</taxon>
    </lineage>
</organism>
<evidence type="ECO:0000256" key="6">
    <source>
        <dbReference type="ARBA" id="ARBA00035258"/>
    </source>
</evidence>
<dbReference type="InterPro" id="IPR047863">
    <property type="entry name" value="Ribosomal_uS8_CS"/>
</dbReference>
<dbReference type="Gene3D" id="3.30.1490.10">
    <property type="match status" value="1"/>
</dbReference>
<dbReference type="InterPro" id="IPR035987">
    <property type="entry name" value="Ribosomal_uS8_sf"/>
</dbReference>
<accession>A0A0H4T5L1</accession>
<dbReference type="SUPFAM" id="SSF56047">
    <property type="entry name" value="Ribosomal protein S8"/>
    <property type="match status" value="1"/>
</dbReference>
<keyword evidence="2 8" id="KW-0699">rRNA-binding</keyword>
<dbReference type="GO" id="GO:0003735">
    <property type="term" value="F:structural constituent of ribosome"/>
    <property type="evidence" value="ECO:0007669"/>
    <property type="project" value="InterPro"/>
</dbReference>
<dbReference type="EMBL" id="KT006988">
    <property type="protein sequence ID" value="AKQ02025.1"/>
    <property type="molecule type" value="Genomic_DNA"/>
</dbReference>
<reference evidence="10" key="1">
    <citation type="journal article" date="2015" name="ISME J.">
        <title>Aquifer environment selects for microbial species cohorts in sediment and groundwater.</title>
        <authorList>
            <person name="Hug L.A."/>
            <person name="Thomas B.C."/>
            <person name="Brown C.T."/>
            <person name="Frischkorn K.R."/>
            <person name="Williams K.H."/>
            <person name="Tringe S.G."/>
            <person name="Banfield J.F."/>
        </authorList>
    </citation>
    <scope>NUCLEOTIDE SEQUENCE</scope>
</reference>
<comment type="similarity">
    <text evidence="1 8 9">Belongs to the universal ribosomal protein uS8 family.</text>
</comment>
<gene>
    <name evidence="8 10" type="primary">rpsH</name>
</gene>
<keyword evidence="4 8" id="KW-0689">Ribosomal protein</keyword>
<dbReference type="AlphaFoldDB" id="A0A0H4T5L1"/>
<proteinExistence type="inferred from homology"/>
<dbReference type="GO" id="GO:0019843">
    <property type="term" value="F:rRNA binding"/>
    <property type="evidence" value="ECO:0007669"/>
    <property type="project" value="UniProtKB-UniRule"/>
</dbReference>
<dbReference type="GO" id="GO:0006412">
    <property type="term" value="P:translation"/>
    <property type="evidence" value="ECO:0007669"/>
    <property type="project" value="UniProtKB-UniRule"/>
</dbReference>